<dbReference type="Pfam" id="PF02275">
    <property type="entry name" value="CBAH"/>
    <property type="match status" value="1"/>
</dbReference>
<protein>
    <submittedName>
        <fullName evidence="5">Choloylglycine hydrolase</fullName>
        <ecNumber evidence="5">3.5.1.24</ecNumber>
    </submittedName>
</protein>
<accession>A0A5E6MNH6</accession>
<keyword evidence="2 5" id="KW-0378">Hydrolase</keyword>
<sequence length="352" mass="39235">MRKHRYPSLLLAMAITFRLAIPSGACTRAEYHGLDDLNITGRTMDWKEPIPASLWILPRGIHHDGRAGSHSVQWTSKYGSVVVSAFGIASADGMNEKGLVTNMLWLPGSQYPEPEHPDNRLSISLWVQYFLDNFATVNEAVQAMQEHPLQVVSDRIPGTKIYTTVHLSISDASGDNAILEYIDGKLIIHHSRDDQVMTNEPAYDQQLALASYWNQVGGTVFLPGTNRSADRFARASFYIHAIPKTANAAEGVAEVMSVMRNVSVPIGISTPDKPNISNTRWRVVADQKHLKYYYDAVTAPNTFWVDLKKADFQVGAPVLRLPLEANEIYSGDALKDFKPSKLFQFLPVLPKE</sequence>
<keyword evidence="6" id="KW-1185">Reference proteome</keyword>
<dbReference type="Gene3D" id="3.60.60.10">
    <property type="entry name" value="Penicillin V Acylase, Chain A"/>
    <property type="match status" value="1"/>
</dbReference>
<dbReference type="InterPro" id="IPR029132">
    <property type="entry name" value="CBAH/NAAA_C"/>
</dbReference>
<evidence type="ECO:0000313" key="6">
    <source>
        <dbReference type="Proteomes" id="UP000334923"/>
    </source>
</evidence>
<comment type="similarity">
    <text evidence="1">Belongs to the peptidase C59 family.</text>
</comment>
<dbReference type="InterPro" id="IPR052193">
    <property type="entry name" value="Peptidase_C59"/>
</dbReference>
<dbReference type="EC" id="3.5.1.24" evidence="5"/>
<dbReference type="PANTHER" id="PTHR35527:SF2">
    <property type="entry name" value="HYDROLASE"/>
    <property type="match status" value="1"/>
</dbReference>
<gene>
    <name evidence="5" type="primary">E3.5.1.24</name>
    <name evidence="5" type="ORF">MAMT_01493</name>
</gene>
<evidence type="ECO:0000256" key="1">
    <source>
        <dbReference type="ARBA" id="ARBA00006625"/>
    </source>
</evidence>
<dbReference type="SUPFAM" id="SSF56235">
    <property type="entry name" value="N-terminal nucleophile aminohydrolases (Ntn hydrolases)"/>
    <property type="match status" value="1"/>
</dbReference>
<feature type="domain" description="Choloylglycine hydrolase/NAAA C-terminal" evidence="4">
    <location>
        <begin position="26"/>
        <end position="313"/>
    </location>
</feature>
<dbReference type="AlphaFoldDB" id="A0A5E6MNH6"/>
<evidence type="ECO:0000313" key="5">
    <source>
        <dbReference type="EMBL" id="VVM06994.1"/>
    </source>
</evidence>
<reference evidence="5 6" key="1">
    <citation type="submission" date="2019-09" db="EMBL/GenBank/DDBJ databases">
        <authorList>
            <person name="Cremers G."/>
        </authorList>
    </citation>
    <scope>NUCLEOTIDE SEQUENCE [LARGE SCALE GENOMIC DNA]</scope>
    <source>
        <strain evidence="5">4A</strain>
    </source>
</reference>
<proteinExistence type="inferred from homology"/>
<dbReference type="CDD" id="cd01902">
    <property type="entry name" value="Ntn_CGH"/>
    <property type="match status" value="1"/>
</dbReference>
<dbReference type="InterPro" id="IPR029055">
    <property type="entry name" value="Ntn_hydrolases_N"/>
</dbReference>
<dbReference type="EMBL" id="CABFVA020000079">
    <property type="protein sequence ID" value="VVM06994.1"/>
    <property type="molecule type" value="Genomic_DNA"/>
</dbReference>
<feature type="chain" id="PRO_5022830714" evidence="3">
    <location>
        <begin position="21"/>
        <end position="352"/>
    </location>
</feature>
<feature type="signal peptide" evidence="3">
    <location>
        <begin position="1"/>
        <end position="20"/>
    </location>
</feature>
<evidence type="ECO:0000259" key="4">
    <source>
        <dbReference type="Pfam" id="PF02275"/>
    </source>
</evidence>
<evidence type="ECO:0000256" key="2">
    <source>
        <dbReference type="ARBA" id="ARBA00022801"/>
    </source>
</evidence>
<evidence type="ECO:0000256" key="3">
    <source>
        <dbReference type="SAM" id="SignalP"/>
    </source>
</evidence>
<dbReference type="GO" id="GO:0045302">
    <property type="term" value="F:choloylglycine hydrolase activity"/>
    <property type="evidence" value="ECO:0007669"/>
    <property type="project" value="UniProtKB-EC"/>
</dbReference>
<dbReference type="Proteomes" id="UP000334923">
    <property type="component" value="Unassembled WGS sequence"/>
</dbReference>
<keyword evidence="3" id="KW-0732">Signal</keyword>
<dbReference type="PANTHER" id="PTHR35527">
    <property type="entry name" value="CHOLOYLGLYCINE HYDROLASE"/>
    <property type="match status" value="1"/>
</dbReference>
<dbReference type="OrthoDB" id="9794717at2"/>
<name>A0A5E6MNH6_9BACT</name>
<organism evidence="5 6">
    <name type="scientific">Methylacidimicrobium tartarophylax</name>
    <dbReference type="NCBI Taxonomy" id="1041768"/>
    <lineage>
        <taxon>Bacteria</taxon>
        <taxon>Pseudomonadati</taxon>
        <taxon>Verrucomicrobiota</taxon>
        <taxon>Methylacidimicrobium</taxon>
    </lineage>
</organism>